<protein>
    <recommendedName>
        <fullName evidence="1">SCP2 domain-containing protein</fullName>
    </recommendedName>
</protein>
<dbReference type="Pfam" id="PF02036">
    <property type="entry name" value="SCP2"/>
    <property type="match status" value="1"/>
</dbReference>
<proteinExistence type="predicted"/>
<gene>
    <name evidence="2" type="ORF">EI983_17175</name>
</gene>
<dbReference type="Gene3D" id="3.30.1050.10">
    <property type="entry name" value="SCP2 sterol-binding domain"/>
    <property type="match status" value="1"/>
</dbReference>
<evidence type="ECO:0000313" key="3">
    <source>
        <dbReference type="Proteomes" id="UP000428330"/>
    </source>
</evidence>
<dbReference type="AlphaFoldDB" id="A0A6I6IT52"/>
<sequence length="97" mass="10493">MPTLQEVQDIVTARAKGRIKGTVRLDMPDLGTLWVDETGAKISDDDAEITLTARSDVFHNIVLGTQNPATAFMTGKLKVDGNPMRALKIGEILSTDP</sequence>
<evidence type="ECO:0000313" key="2">
    <source>
        <dbReference type="EMBL" id="QGX99905.1"/>
    </source>
</evidence>
<dbReference type="OrthoDB" id="9809312at2"/>
<dbReference type="SUPFAM" id="SSF55718">
    <property type="entry name" value="SCP-like"/>
    <property type="match status" value="1"/>
</dbReference>
<dbReference type="InterPro" id="IPR003033">
    <property type="entry name" value="SCP2_sterol-bd_dom"/>
</dbReference>
<dbReference type="EMBL" id="CP034348">
    <property type="protein sequence ID" value="QGX99905.1"/>
    <property type="molecule type" value="Genomic_DNA"/>
</dbReference>
<reference evidence="3" key="1">
    <citation type="submission" date="2018-12" db="EMBL/GenBank/DDBJ databases">
        <title>Complete genome sequence of Roseovarius sp. MME-070.</title>
        <authorList>
            <person name="Nam Y.-D."/>
            <person name="Kang J."/>
            <person name="Chung W.-H."/>
            <person name="Park Y.S."/>
        </authorList>
    </citation>
    <scope>NUCLEOTIDE SEQUENCE [LARGE SCALE GENOMIC DNA]</scope>
    <source>
        <strain evidence="3">MME-070</strain>
    </source>
</reference>
<dbReference type="InterPro" id="IPR036527">
    <property type="entry name" value="SCP2_sterol-bd_dom_sf"/>
</dbReference>
<evidence type="ECO:0000259" key="1">
    <source>
        <dbReference type="Pfam" id="PF02036"/>
    </source>
</evidence>
<name>A0A6I6IT52_9RHOB</name>
<dbReference type="Proteomes" id="UP000428330">
    <property type="component" value="Chromosome"/>
</dbReference>
<feature type="domain" description="SCP2" evidence="1">
    <location>
        <begin position="18"/>
        <end position="93"/>
    </location>
</feature>
<dbReference type="KEGG" id="rom:EI983_17175"/>
<dbReference type="RefSeq" id="WP_157708584.1">
    <property type="nucleotide sequence ID" value="NZ_CP034348.1"/>
</dbReference>
<keyword evidence="3" id="KW-1185">Reference proteome</keyword>
<organism evidence="2 3">
    <name type="scientific">Roseovarius faecimaris</name>
    <dbReference type="NCBI Taxonomy" id="2494550"/>
    <lineage>
        <taxon>Bacteria</taxon>
        <taxon>Pseudomonadati</taxon>
        <taxon>Pseudomonadota</taxon>
        <taxon>Alphaproteobacteria</taxon>
        <taxon>Rhodobacterales</taxon>
        <taxon>Roseobacteraceae</taxon>
        <taxon>Roseovarius</taxon>
    </lineage>
</organism>
<accession>A0A6I6IT52</accession>